<reference evidence="7" key="1">
    <citation type="submission" date="2017-03" db="EMBL/GenBank/DDBJ databases">
        <title>Genomes of endolithic fungi from Antarctica.</title>
        <authorList>
            <person name="Coleine C."/>
            <person name="Masonjones S."/>
            <person name="Stajich J.E."/>
        </authorList>
    </citation>
    <scope>NUCLEOTIDE SEQUENCE [LARGE SCALE GENOMIC DNA]</scope>
    <source>
        <strain evidence="7">CCFEE 5527</strain>
    </source>
</reference>
<dbReference type="AlphaFoldDB" id="A0A1V8TJK1"/>
<name>A0A1V8TJK1_9PEZI</name>
<dbReference type="InterPro" id="IPR036259">
    <property type="entry name" value="MFS_trans_sf"/>
</dbReference>
<accession>A0A1V8TJK1</accession>
<dbReference type="OrthoDB" id="6509908at2759"/>
<dbReference type="SUPFAM" id="SSF103473">
    <property type="entry name" value="MFS general substrate transporter"/>
    <property type="match status" value="1"/>
</dbReference>
<evidence type="ECO:0000313" key="7">
    <source>
        <dbReference type="Proteomes" id="UP000192596"/>
    </source>
</evidence>
<dbReference type="EMBL" id="NAJO01000006">
    <property type="protein sequence ID" value="OQO11560.1"/>
    <property type="molecule type" value="Genomic_DNA"/>
</dbReference>
<dbReference type="Pfam" id="PF07690">
    <property type="entry name" value="MFS_1"/>
    <property type="match status" value="1"/>
</dbReference>
<feature type="transmembrane region" description="Helical" evidence="4">
    <location>
        <begin position="180"/>
        <end position="199"/>
    </location>
</feature>
<evidence type="ECO:0000259" key="5">
    <source>
        <dbReference type="PROSITE" id="PS50850"/>
    </source>
</evidence>
<feature type="transmembrane region" description="Helical" evidence="4">
    <location>
        <begin position="404"/>
        <end position="422"/>
    </location>
</feature>
<protein>
    <recommendedName>
        <fullName evidence="5">Major facilitator superfamily (MFS) profile domain-containing protein</fullName>
    </recommendedName>
</protein>
<feature type="region of interest" description="Disordered" evidence="3">
    <location>
        <begin position="80"/>
        <end position="135"/>
    </location>
</feature>
<feature type="domain" description="Major facilitator superfamily (MFS) profile" evidence="5">
    <location>
        <begin position="139"/>
        <end position="525"/>
    </location>
</feature>
<proteinExistence type="inferred from homology"/>
<gene>
    <name evidence="6" type="ORF">B0A48_03287</name>
</gene>
<feature type="compositionally biased region" description="Basic and acidic residues" evidence="3">
    <location>
        <begin position="103"/>
        <end position="116"/>
    </location>
</feature>
<feature type="transmembrane region" description="Helical" evidence="4">
    <location>
        <begin position="469"/>
        <end position="489"/>
    </location>
</feature>
<feature type="compositionally biased region" description="Polar residues" evidence="3">
    <location>
        <begin position="51"/>
        <end position="60"/>
    </location>
</feature>
<keyword evidence="4" id="KW-1133">Transmembrane helix</keyword>
<keyword evidence="4" id="KW-0812">Transmembrane</keyword>
<dbReference type="Proteomes" id="UP000192596">
    <property type="component" value="Unassembled WGS sequence"/>
</dbReference>
<comment type="caution">
    <text evidence="6">The sequence shown here is derived from an EMBL/GenBank/DDBJ whole genome shotgun (WGS) entry which is preliminary data.</text>
</comment>
<feature type="transmembrane region" description="Helical" evidence="4">
    <location>
        <begin position="206"/>
        <end position="226"/>
    </location>
</feature>
<dbReference type="GO" id="GO:0022857">
    <property type="term" value="F:transmembrane transporter activity"/>
    <property type="evidence" value="ECO:0007669"/>
    <property type="project" value="InterPro"/>
</dbReference>
<feature type="transmembrane region" description="Helical" evidence="4">
    <location>
        <begin position="340"/>
        <end position="363"/>
    </location>
</feature>
<evidence type="ECO:0000256" key="2">
    <source>
        <dbReference type="ARBA" id="ARBA00006727"/>
    </source>
</evidence>
<comment type="subcellular location">
    <subcellularLocation>
        <location evidence="1">Membrane</location>
        <topology evidence="1">Multi-pass membrane protein</topology>
    </subcellularLocation>
</comment>
<feature type="transmembrane region" description="Helical" evidence="4">
    <location>
        <begin position="495"/>
        <end position="518"/>
    </location>
</feature>
<feature type="transmembrane region" description="Helical" evidence="4">
    <location>
        <begin position="299"/>
        <end position="319"/>
    </location>
</feature>
<sequence>MAAFPMKESPQHSIDDFSSFLYQSHRPQGSIGGSSMGSRPGSSHGSRPGTPNYSRPGTAYSTLPFNSSTVALNPRNISNLALDNPRHQSGLGHHVESAPNSPREWHSFNPNEKKEPSPLANAGPPPGPPGGPPPDGGLTAWLQVLGGYCLFMNTWGIINAFGVFQSYYVEVLLKGTSNSTVSWIGTITSFLLCASPLLWGPIFDRGNIRILVICGSLSVVFGIMMTSLCTEYYQIILAQGICVGIGGGCTFLTATSILPTYFAKKRALAMGIAASGSSLGGIIYPIVFHTLQPKIGFAWSVRIIGLIALVTLTVPCLVMRPRGKPPPKKKLIDPAILKEIPFGIFNLATFFGFVGQYIPFFFIEQFAAAHGIANPFWMLIVLNAGSIPGRIVPSLIADRFFPPLIVLGACTGSATVLAFAWTAIQGSYVGLLIWALLYGFCAGAFVSLQGPCVASMTKDLRTIGTRFGINMFAGALGILIGSPVGGAIFPKSWPGAQAFCGATLLCSTISIAGTWFAWQRSKTQGMQKLAG</sequence>
<dbReference type="InParanoid" id="A0A1V8TJK1"/>
<dbReference type="PANTHER" id="PTHR11360:SF234">
    <property type="entry name" value="MFS-TYPE TRANSPORTER DBAD-RELATED"/>
    <property type="match status" value="1"/>
</dbReference>
<organism evidence="6 7">
    <name type="scientific">Cryoendolithus antarcticus</name>
    <dbReference type="NCBI Taxonomy" id="1507870"/>
    <lineage>
        <taxon>Eukaryota</taxon>
        <taxon>Fungi</taxon>
        <taxon>Dikarya</taxon>
        <taxon>Ascomycota</taxon>
        <taxon>Pezizomycotina</taxon>
        <taxon>Dothideomycetes</taxon>
        <taxon>Dothideomycetidae</taxon>
        <taxon>Cladosporiales</taxon>
        <taxon>Cladosporiaceae</taxon>
        <taxon>Cryoendolithus</taxon>
    </lineage>
</organism>
<feature type="compositionally biased region" description="Low complexity" evidence="3">
    <location>
        <begin position="36"/>
        <end position="49"/>
    </location>
</feature>
<dbReference type="InterPro" id="IPR050327">
    <property type="entry name" value="Proton-linked_MCT"/>
</dbReference>
<dbReference type="PANTHER" id="PTHR11360">
    <property type="entry name" value="MONOCARBOXYLATE TRANSPORTER"/>
    <property type="match status" value="1"/>
</dbReference>
<feature type="region of interest" description="Disordered" evidence="3">
    <location>
        <begin position="1"/>
        <end position="60"/>
    </location>
</feature>
<comment type="similarity">
    <text evidence="2">Belongs to the major facilitator superfamily. Monocarboxylate porter (TC 2.A.1.13) family.</text>
</comment>
<evidence type="ECO:0000313" key="6">
    <source>
        <dbReference type="EMBL" id="OQO11560.1"/>
    </source>
</evidence>
<keyword evidence="7" id="KW-1185">Reference proteome</keyword>
<keyword evidence="4" id="KW-0472">Membrane</keyword>
<feature type="transmembrane region" description="Helical" evidence="4">
    <location>
        <begin position="428"/>
        <end position="448"/>
    </location>
</feature>
<feature type="transmembrane region" description="Helical" evidence="4">
    <location>
        <begin position="375"/>
        <end position="392"/>
    </location>
</feature>
<dbReference type="PROSITE" id="PS50850">
    <property type="entry name" value="MFS"/>
    <property type="match status" value="1"/>
</dbReference>
<dbReference type="InterPro" id="IPR020846">
    <property type="entry name" value="MFS_dom"/>
</dbReference>
<dbReference type="GO" id="GO:0016020">
    <property type="term" value="C:membrane"/>
    <property type="evidence" value="ECO:0007669"/>
    <property type="project" value="UniProtKB-SubCell"/>
</dbReference>
<feature type="compositionally biased region" description="Pro residues" evidence="3">
    <location>
        <begin position="123"/>
        <end position="135"/>
    </location>
</feature>
<dbReference type="Gene3D" id="1.20.1250.20">
    <property type="entry name" value="MFS general substrate transporter like domains"/>
    <property type="match status" value="2"/>
</dbReference>
<feature type="transmembrane region" description="Helical" evidence="4">
    <location>
        <begin position="232"/>
        <end position="255"/>
    </location>
</feature>
<evidence type="ECO:0000256" key="1">
    <source>
        <dbReference type="ARBA" id="ARBA00004141"/>
    </source>
</evidence>
<feature type="transmembrane region" description="Helical" evidence="4">
    <location>
        <begin position="148"/>
        <end position="168"/>
    </location>
</feature>
<evidence type="ECO:0000256" key="3">
    <source>
        <dbReference type="SAM" id="MobiDB-lite"/>
    </source>
</evidence>
<dbReference type="InterPro" id="IPR011701">
    <property type="entry name" value="MFS"/>
</dbReference>
<evidence type="ECO:0000256" key="4">
    <source>
        <dbReference type="SAM" id="Phobius"/>
    </source>
</evidence>
<feature type="transmembrane region" description="Helical" evidence="4">
    <location>
        <begin position="267"/>
        <end position="287"/>
    </location>
</feature>